<dbReference type="PRINTS" id="PR01490">
    <property type="entry name" value="RTXTOXIND"/>
</dbReference>
<evidence type="ECO:0000313" key="11">
    <source>
        <dbReference type="EMBL" id="NOT33900.1"/>
    </source>
</evidence>
<keyword evidence="5" id="KW-0997">Cell inner membrane</keyword>
<keyword evidence="3" id="KW-0813">Transport</keyword>
<dbReference type="InterPro" id="IPR058626">
    <property type="entry name" value="MdtA-like_b-barrel"/>
</dbReference>
<evidence type="ECO:0000259" key="9">
    <source>
        <dbReference type="Pfam" id="PF25944"/>
    </source>
</evidence>
<keyword evidence="4" id="KW-1003">Cell membrane</keyword>
<dbReference type="Gene3D" id="2.40.420.20">
    <property type="match status" value="1"/>
</dbReference>
<name>A0A849SR72_UNCEI</name>
<dbReference type="Gene3D" id="1.10.287.470">
    <property type="entry name" value="Helix hairpin bin"/>
    <property type="match status" value="1"/>
</dbReference>
<dbReference type="Gene3D" id="2.40.30.170">
    <property type="match status" value="1"/>
</dbReference>
<evidence type="ECO:0000259" key="10">
    <source>
        <dbReference type="Pfam" id="PF25967"/>
    </source>
</evidence>
<organism evidence="11 12">
    <name type="scientific">Eiseniibacteriota bacterium</name>
    <dbReference type="NCBI Taxonomy" id="2212470"/>
    <lineage>
        <taxon>Bacteria</taxon>
        <taxon>Candidatus Eiseniibacteriota</taxon>
    </lineage>
</organism>
<evidence type="ECO:0000256" key="5">
    <source>
        <dbReference type="ARBA" id="ARBA00022519"/>
    </source>
</evidence>
<dbReference type="InterPro" id="IPR006143">
    <property type="entry name" value="RND_pump_MFP"/>
</dbReference>
<dbReference type="Proteomes" id="UP000580839">
    <property type="component" value="Unassembled WGS sequence"/>
</dbReference>
<dbReference type="AlphaFoldDB" id="A0A849SR72"/>
<dbReference type="FunFam" id="2.40.420.20:FF:000001">
    <property type="entry name" value="Efflux RND transporter periplasmic adaptor subunit"/>
    <property type="match status" value="1"/>
</dbReference>
<feature type="domain" description="Multidrug resistance protein MdtA-like beta-barrel" evidence="9">
    <location>
        <begin position="206"/>
        <end position="284"/>
    </location>
</feature>
<accession>A0A849SR72</accession>
<dbReference type="NCBIfam" id="TIGR01730">
    <property type="entry name" value="RND_mfp"/>
    <property type="match status" value="1"/>
</dbReference>
<comment type="similarity">
    <text evidence="2">Belongs to the membrane fusion protein (MFP) (TC 8.A.1) family.</text>
</comment>
<dbReference type="InterPro" id="IPR058627">
    <property type="entry name" value="MdtA-like_C"/>
</dbReference>
<evidence type="ECO:0000313" key="12">
    <source>
        <dbReference type="Proteomes" id="UP000580839"/>
    </source>
</evidence>
<gene>
    <name evidence="11" type="ORF">HOP12_06995</name>
</gene>
<feature type="domain" description="Multidrug resistance protein MdtA-like barrel-sandwich hybrid" evidence="8">
    <location>
        <begin position="59"/>
        <end position="201"/>
    </location>
</feature>
<evidence type="ECO:0000256" key="4">
    <source>
        <dbReference type="ARBA" id="ARBA00022475"/>
    </source>
</evidence>
<dbReference type="Pfam" id="PF25944">
    <property type="entry name" value="Beta-barrel_RND"/>
    <property type="match status" value="1"/>
</dbReference>
<dbReference type="InterPro" id="IPR058625">
    <property type="entry name" value="MdtA-like_BSH"/>
</dbReference>
<reference evidence="11 12" key="1">
    <citation type="submission" date="2020-04" db="EMBL/GenBank/DDBJ databases">
        <title>Metagenomic profiling of ammonia- and methane-oxidizing microorganisms in a Dutch drinking water treatment plant.</title>
        <authorList>
            <person name="Poghosyan L."/>
            <person name="Leucker S."/>
        </authorList>
    </citation>
    <scope>NUCLEOTIDE SEQUENCE [LARGE SCALE GENOMIC DNA]</scope>
    <source>
        <strain evidence="11">S-RSF-IL-03</strain>
    </source>
</reference>
<sequence>MIRVQPSLLPLLLCTIATLTGCAGKREARKPRVPVTIAVAEQRAMPFALRATGTVEAIRTADVGSQVGGVLQRVTFREGDEVREGQPLFQLDARPFRAALDQARSALQRDRAQALIAHSNGERARAMFDQQFISQAEWDQARATAETWAATVLADSAAVQTARLNLEFATIRAPIGGRTGRLLVHQGDLVRAATSEPLVTINQTRPVRVAFTVPEDAVAVVQRHRNQNPRVTARFSAADTVAIAGTLAFVDNALDPNSGTLLLKGEFPNTDQRLMPGQFVDVELVLFDQNDAIVVPETAVTRGQQGSFVYVMAKDSTVATRPITVSRNVGLLTIVDSGLEAGEIVVTDGQLRLSPGARVMVRSESGSKP</sequence>
<protein>
    <submittedName>
        <fullName evidence="11">Efflux RND transporter periplasmic adaptor subunit</fullName>
    </submittedName>
</protein>
<proteinExistence type="inferred from homology"/>
<evidence type="ECO:0000256" key="2">
    <source>
        <dbReference type="ARBA" id="ARBA00009477"/>
    </source>
</evidence>
<dbReference type="PANTHER" id="PTHR30469:SF36">
    <property type="entry name" value="BLL3903 PROTEIN"/>
    <property type="match status" value="1"/>
</dbReference>
<dbReference type="PROSITE" id="PS51257">
    <property type="entry name" value="PROKAR_LIPOPROTEIN"/>
    <property type="match status" value="1"/>
</dbReference>
<dbReference type="Pfam" id="PF25876">
    <property type="entry name" value="HH_MFP_RND"/>
    <property type="match status" value="1"/>
</dbReference>
<feature type="domain" description="Multidrug resistance protein MdtA-like C-terminal permuted SH3" evidence="10">
    <location>
        <begin position="291"/>
        <end position="349"/>
    </location>
</feature>
<dbReference type="GO" id="GO:0030313">
    <property type="term" value="C:cell envelope"/>
    <property type="evidence" value="ECO:0007669"/>
    <property type="project" value="UniProtKB-SubCell"/>
</dbReference>
<feature type="domain" description="Multidrug resistance protein MdtA-like alpha-helical hairpin" evidence="7">
    <location>
        <begin position="100"/>
        <end position="168"/>
    </location>
</feature>
<comment type="caution">
    <text evidence="11">The sequence shown here is derived from an EMBL/GenBank/DDBJ whole genome shotgun (WGS) entry which is preliminary data.</text>
</comment>
<evidence type="ECO:0000259" key="7">
    <source>
        <dbReference type="Pfam" id="PF25876"/>
    </source>
</evidence>
<dbReference type="EMBL" id="JABFRW010000078">
    <property type="protein sequence ID" value="NOT33900.1"/>
    <property type="molecule type" value="Genomic_DNA"/>
</dbReference>
<dbReference type="Pfam" id="PF25967">
    <property type="entry name" value="RND-MFP_C"/>
    <property type="match status" value="1"/>
</dbReference>
<dbReference type="SUPFAM" id="SSF111369">
    <property type="entry name" value="HlyD-like secretion proteins"/>
    <property type="match status" value="1"/>
</dbReference>
<dbReference type="PANTHER" id="PTHR30469">
    <property type="entry name" value="MULTIDRUG RESISTANCE PROTEIN MDTA"/>
    <property type="match status" value="1"/>
</dbReference>
<evidence type="ECO:0000256" key="6">
    <source>
        <dbReference type="ARBA" id="ARBA00023136"/>
    </source>
</evidence>
<comment type="subcellular location">
    <subcellularLocation>
        <location evidence="1">Cell membrane</location>
    </subcellularLocation>
</comment>
<dbReference type="GO" id="GO:0015562">
    <property type="term" value="F:efflux transmembrane transporter activity"/>
    <property type="evidence" value="ECO:0007669"/>
    <property type="project" value="TreeGrafter"/>
</dbReference>
<dbReference type="GO" id="GO:1990281">
    <property type="term" value="C:efflux pump complex"/>
    <property type="evidence" value="ECO:0007669"/>
    <property type="project" value="TreeGrafter"/>
</dbReference>
<dbReference type="Gene3D" id="2.40.50.100">
    <property type="match status" value="1"/>
</dbReference>
<keyword evidence="6" id="KW-0472">Membrane</keyword>
<dbReference type="Pfam" id="PF25917">
    <property type="entry name" value="BSH_RND"/>
    <property type="match status" value="1"/>
</dbReference>
<dbReference type="InterPro" id="IPR058624">
    <property type="entry name" value="MdtA-like_HH"/>
</dbReference>
<evidence type="ECO:0000256" key="1">
    <source>
        <dbReference type="ARBA" id="ARBA00004236"/>
    </source>
</evidence>
<evidence type="ECO:0000256" key="3">
    <source>
        <dbReference type="ARBA" id="ARBA00022448"/>
    </source>
</evidence>
<evidence type="ECO:0000259" key="8">
    <source>
        <dbReference type="Pfam" id="PF25917"/>
    </source>
</evidence>